<feature type="domain" description="HMA" evidence="2">
    <location>
        <begin position="77"/>
        <end position="143"/>
    </location>
</feature>
<dbReference type="PANTHER" id="PTHR46594">
    <property type="entry name" value="P-TYPE CATION-TRANSPORTING ATPASE"/>
    <property type="match status" value="1"/>
</dbReference>
<dbReference type="Proteomes" id="UP000828251">
    <property type="component" value="Unassembled WGS sequence"/>
</dbReference>
<dbReference type="Pfam" id="PF00403">
    <property type="entry name" value="HMA"/>
    <property type="match status" value="1"/>
</dbReference>
<keyword evidence="1" id="KW-0479">Metal-binding</keyword>
<dbReference type="GO" id="GO:0046872">
    <property type="term" value="F:metal ion binding"/>
    <property type="evidence" value="ECO:0007669"/>
    <property type="project" value="UniProtKB-KW"/>
</dbReference>
<dbReference type="EMBL" id="JAIQCV010000004">
    <property type="protein sequence ID" value="KAH1106238.1"/>
    <property type="molecule type" value="Genomic_DNA"/>
</dbReference>
<name>A0A9D3W171_9ROSI</name>
<dbReference type="InterPro" id="IPR036163">
    <property type="entry name" value="HMA_dom_sf"/>
</dbReference>
<dbReference type="AlphaFoldDB" id="A0A9D3W171"/>
<organism evidence="3 4">
    <name type="scientific">Gossypium stocksii</name>
    <dbReference type="NCBI Taxonomy" id="47602"/>
    <lineage>
        <taxon>Eukaryota</taxon>
        <taxon>Viridiplantae</taxon>
        <taxon>Streptophyta</taxon>
        <taxon>Embryophyta</taxon>
        <taxon>Tracheophyta</taxon>
        <taxon>Spermatophyta</taxon>
        <taxon>Magnoliopsida</taxon>
        <taxon>eudicotyledons</taxon>
        <taxon>Gunneridae</taxon>
        <taxon>Pentapetalae</taxon>
        <taxon>rosids</taxon>
        <taxon>malvids</taxon>
        <taxon>Malvales</taxon>
        <taxon>Malvaceae</taxon>
        <taxon>Malvoideae</taxon>
        <taxon>Gossypium</taxon>
    </lineage>
</organism>
<evidence type="ECO:0000313" key="4">
    <source>
        <dbReference type="Proteomes" id="UP000828251"/>
    </source>
</evidence>
<dbReference type="CDD" id="cd00371">
    <property type="entry name" value="HMA"/>
    <property type="match status" value="1"/>
</dbReference>
<proteinExistence type="predicted"/>
<protein>
    <recommendedName>
        <fullName evidence="2">HMA domain-containing protein</fullName>
    </recommendedName>
</protein>
<dbReference type="InterPro" id="IPR006121">
    <property type="entry name" value="HMA_dom"/>
</dbReference>
<dbReference type="PANTHER" id="PTHR46594:SF4">
    <property type="entry name" value="P-TYPE CATION-TRANSPORTING ATPASE"/>
    <property type="match status" value="1"/>
</dbReference>
<gene>
    <name evidence="3" type="ORF">J1N35_010006</name>
</gene>
<evidence type="ECO:0000313" key="3">
    <source>
        <dbReference type="EMBL" id="KAH1106238.1"/>
    </source>
</evidence>
<dbReference type="PROSITE" id="PS01047">
    <property type="entry name" value="HMA_1"/>
    <property type="match status" value="1"/>
</dbReference>
<sequence>MASQSSKESVHDFTVKDARGNDVDVARSLTMATKLLALSCIRKESYGDLSPRPHYPSMPKYPKGITVQETSLQGSEAKAMFSVMGMTCSACAGSVEKAIKRLPGIKEAVINVLNNKAQVMFYPSFVNVAAICFCEWGQHGSEP</sequence>
<dbReference type="OrthoDB" id="432719at2759"/>
<dbReference type="InterPro" id="IPR017969">
    <property type="entry name" value="Heavy-metal-associated_CS"/>
</dbReference>
<reference evidence="3 4" key="1">
    <citation type="journal article" date="2021" name="Plant Biotechnol. J.">
        <title>Multi-omics assisted identification of the key and species-specific regulatory components of drought-tolerant mechanisms in Gossypium stocksii.</title>
        <authorList>
            <person name="Yu D."/>
            <person name="Ke L."/>
            <person name="Zhang D."/>
            <person name="Wu Y."/>
            <person name="Sun Y."/>
            <person name="Mei J."/>
            <person name="Sun J."/>
            <person name="Sun Y."/>
        </authorList>
    </citation>
    <scope>NUCLEOTIDE SEQUENCE [LARGE SCALE GENOMIC DNA]</scope>
    <source>
        <strain evidence="4">cv. E1</strain>
        <tissue evidence="3">Leaf</tissue>
    </source>
</reference>
<evidence type="ECO:0000259" key="2">
    <source>
        <dbReference type="PROSITE" id="PS50846"/>
    </source>
</evidence>
<keyword evidence="4" id="KW-1185">Reference proteome</keyword>
<comment type="caution">
    <text evidence="3">The sequence shown here is derived from an EMBL/GenBank/DDBJ whole genome shotgun (WGS) entry which is preliminary data.</text>
</comment>
<dbReference type="PROSITE" id="PS50846">
    <property type="entry name" value="HMA_2"/>
    <property type="match status" value="1"/>
</dbReference>
<dbReference type="SUPFAM" id="SSF55008">
    <property type="entry name" value="HMA, heavy metal-associated domain"/>
    <property type="match status" value="1"/>
</dbReference>
<evidence type="ECO:0000256" key="1">
    <source>
        <dbReference type="ARBA" id="ARBA00022723"/>
    </source>
</evidence>
<dbReference type="Gene3D" id="3.30.70.100">
    <property type="match status" value="1"/>
</dbReference>
<accession>A0A9D3W171</accession>